<reference evidence="1" key="1">
    <citation type="submission" date="2022-04" db="EMBL/GenBank/DDBJ databases">
        <title>Genome of the entomopathogenic fungus Entomophthora muscae.</title>
        <authorList>
            <person name="Elya C."/>
            <person name="Lovett B.R."/>
            <person name="Lee E."/>
            <person name="Macias A.M."/>
            <person name="Hajek A.E."/>
            <person name="De Bivort B.L."/>
            <person name="Kasson M.T."/>
            <person name="De Fine Licht H.H."/>
            <person name="Stajich J.E."/>
        </authorList>
    </citation>
    <scope>NUCLEOTIDE SEQUENCE</scope>
    <source>
        <strain evidence="1">Berkeley</strain>
    </source>
</reference>
<dbReference type="EMBL" id="QTSX02000725">
    <property type="protein sequence ID" value="KAJ9086294.1"/>
    <property type="molecule type" value="Genomic_DNA"/>
</dbReference>
<gene>
    <name evidence="1" type="ORF">DSO57_1005571</name>
</gene>
<dbReference type="Proteomes" id="UP001165960">
    <property type="component" value="Unassembled WGS sequence"/>
</dbReference>
<name>A0ACC2UHK1_9FUNG</name>
<organism evidence="1 2">
    <name type="scientific">Entomophthora muscae</name>
    <dbReference type="NCBI Taxonomy" id="34485"/>
    <lineage>
        <taxon>Eukaryota</taxon>
        <taxon>Fungi</taxon>
        <taxon>Fungi incertae sedis</taxon>
        <taxon>Zoopagomycota</taxon>
        <taxon>Entomophthoromycotina</taxon>
        <taxon>Entomophthoromycetes</taxon>
        <taxon>Entomophthorales</taxon>
        <taxon>Entomophthoraceae</taxon>
        <taxon>Entomophthora</taxon>
    </lineage>
</organism>
<evidence type="ECO:0000313" key="1">
    <source>
        <dbReference type="EMBL" id="KAJ9086294.1"/>
    </source>
</evidence>
<comment type="caution">
    <text evidence="1">The sequence shown here is derived from an EMBL/GenBank/DDBJ whole genome shotgun (WGS) entry which is preliminary data.</text>
</comment>
<evidence type="ECO:0000313" key="2">
    <source>
        <dbReference type="Proteomes" id="UP001165960"/>
    </source>
</evidence>
<proteinExistence type="predicted"/>
<accession>A0ACC2UHK1</accession>
<sequence>MSGAYNLYQGINIASLICSSLVVIVILTIMSINKVLADRVSLRFTLGTSVFDCMRATLIIFVLRKKYDGPLCAFLSFSIHWFTLMYLFLTASIALNLQLVILKGLRFQRVWEFYYWGISVSAVTVILTFPLGNCSVSF</sequence>
<keyword evidence="2" id="KW-1185">Reference proteome</keyword>
<protein>
    <submittedName>
        <fullName evidence="1">Uncharacterized protein</fullName>
    </submittedName>
</protein>